<organism evidence="1">
    <name type="scientific">marine metagenome</name>
    <dbReference type="NCBI Taxonomy" id="408172"/>
    <lineage>
        <taxon>unclassified sequences</taxon>
        <taxon>metagenomes</taxon>
        <taxon>ecological metagenomes</taxon>
    </lineage>
</organism>
<feature type="non-terminal residue" evidence="1">
    <location>
        <position position="103"/>
    </location>
</feature>
<gene>
    <name evidence="1" type="ORF">METZ01_LOCUS482779</name>
</gene>
<dbReference type="SUPFAM" id="SSF56281">
    <property type="entry name" value="Metallo-hydrolase/oxidoreductase"/>
    <property type="match status" value="1"/>
</dbReference>
<evidence type="ECO:0008006" key="2">
    <source>
        <dbReference type="Google" id="ProtNLM"/>
    </source>
</evidence>
<protein>
    <recommendedName>
        <fullName evidence="2">Metallo-beta-lactamase domain-containing protein</fullName>
    </recommendedName>
</protein>
<feature type="non-terminal residue" evidence="1">
    <location>
        <position position="1"/>
    </location>
</feature>
<dbReference type="InterPro" id="IPR036866">
    <property type="entry name" value="RibonucZ/Hydroxyglut_hydro"/>
</dbReference>
<name>A0A383CE01_9ZZZZ</name>
<evidence type="ECO:0000313" key="1">
    <source>
        <dbReference type="EMBL" id="SVE29925.1"/>
    </source>
</evidence>
<reference evidence="1" key="1">
    <citation type="submission" date="2018-05" db="EMBL/GenBank/DDBJ databases">
        <authorList>
            <person name="Lanie J.A."/>
            <person name="Ng W.-L."/>
            <person name="Kazmierczak K.M."/>
            <person name="Andrzejewski T.M."/>
            <person name="Davidsen T.M."/>
            <person name="Wayne K.J."/>
            <person name="Tettelin H."/>
            <person name="Glass J.I."/>
            <person name="Rusch D."/>
            <person name="Podicherti R."/>
            <person name="Tsui H.-C.T."/>
            <person name="Winkler M.E."/>
        </authorList>
    </citation>
    <scope>NUCLEOTIDE SEQUENCE</scope>
</reference>
<sequence>VTPTNLSGKILVLGTSQDGGYPHAGCSEQCCEEAWNDHKLKRLVSSLAILSENRCWIIDMTPDCSYQLRMLEKKMNRKVEIAGIFITHAHVGHYMGLMDLGLE</sequence>
<dbReference type="Gene3D" id="3.60.15.10">
    <property type="entry name" value="Ribonuclease Z/Hydroxyacylglutathione hydrolase-like"/>
    <property type="match status" value="1"/>
</dbReference>
<dbReference type="AlphaFoldDB" id="A0A383CE01"/>
<proteinExistence type="predicted"/>
<dbReference type="EMBL" id="UINC01207713">
    <property type="protein sequence ID" value="SVE29925.1"/>
    <property type="molecule type" value="Genomic_DNA"/>
</dbReference>
<accession>A0A383CE01</accession>